<comment type="caution">
    <text evidence="1">The sequence shown here is derived from an EMBL/GenBank/DDBJ whole genome shotgun (WGS) entry which is preliminary data.</text>
</comment>
<reference evidence="1 2" key="1">
    <citation type="submission" date="2019-07" db="EMBL/GenBank/DDBJ databases">
        <title>Whole genome shotgun sequence of Skermanella aerolata NBRC 106429.</title>
        <authorList>
            <person name="Hosoyama A."/>
            <person name="Uohara A."/>
            <person name="Ohji S."/>
            <person name="Ichikawa N."/>
        </authorList>
    </citation>
    <scope>NUCLEOTIDE SEQUENCE [LARGE SCALE GENOMIC DNA]</scope>
    <source>
        <strain evidence="1 2">NBRC 106429</strain>
    </source>
</reference>
<gene>
    <name evidence="1" type="ORF">SAE02_62300</name>
</gene>
<protein>
    <submittedName>
        <fullName evidence="1">Uncharacterized protein</fullName>
    </submittedName>
</protein>
<sequence length="238" mass="25139">MPMDAMIIPLNARPQNSANAAPSLDPSRHLAIEPPAWTVSLSGASDETPPSPALAAPFRLLSAAGIVAAERASPKFLTELARHPKVIDAVSALTGTCMVPAPAGASATAGAVELVLSLSNGGAWAAGFAMLQHPGIVLRQNGSGSAAYTKLTFLPEDAVVGIHDLEDGAGDLERARIEWVRHKTLLSHRKLGRLLENFDRCGDRHAIVQELWEALADAEHAIEALSSETESLDIFYES</sequence>
<accession>A0A512E053</accession>
<evidence type="ECO:0000313" key="1">
    <source>
        <dbReference type="EMBL" id="GEO42082.1"/>
    </source>
</evidence>
<organism evidence="1 2">
    <name type="scientific">Skermanella aerolata</name>
    <dbReference type="NCBI Taxonomy" id="393310"/>
    <lineage>
        <taxon>Bacteria</taxon>
        <taxon>Pseudomonadati</taxon>
        <taxon>Pseudomonadota</taxon>
        <taxon>Alphaproteobacteria</taxon>
        <taxon>Rhodospirillales</taxon>
        <taxon>Azospirillaceae</taxon>
        <taxon>Skermanella</taxon>
    </lineage>
</organism>
<keyword evidence="2" id="KW-1185">Reference proteome</keyword>
<dbReference type="AlphaFoldDB" id="A0A512E053"/>
<proteinExistence type="predicted"/>
<dbReference type="Proteomes" id="UP000321523">
    <property type="component" value="Unassembled WGS sequence"/>
</dbReference>
<evidence type="ECO:0000313" key="2">
    <source>
        <dbReference type="Proteomes" id="UP000321523"/>
    </source>
</evidence>
<name>A0A512E053_9PROT</name>
<dbReference type="EMBL" id="BJYZ01000035">
    <property type="protein sequence ID" value="GEO42082.1"/>
    <property type="molecule type" value="Genomic_DNA"/>
</dbReference>